<dbReference type="EMBL" id="RXOC01000008">
    <property type="protein sequence ID" value="RXF69037.1"/>
    <property type="molecule type" value="Genomic_DNA"/>
</dbReference>
<dbReference type="RefSeq" id="WP_128769846.1">
    <property type="nucleotide sequence ID" value="NZ_RXOC01000008.1"/>
</dbReference>
<dbReference type="HAMAP" id="MF_01925">
    <property type="entry name" value="P5C_reductase"/>
    <property type="match status" value="1"/>
</dbReference>
<dbReference type="EC" id="1.5.1.2" evidence="4 5"/>
<evidence type="ECO:0000256" key="3">
    <source>
        <dbReference type="ARBA" id="ARBA00023002"/>
    </source>
</evidence>
<keyword evidence="4" id="KW-0028">Amino-acid biosynthesis</keyword>
<dbReference type="PANTHER" id="PTHR11645">
    <property type="entry name" value="PYRROLINE-5-CARBOXYLATE REDUCTASE"/>
    <property type="match status" value="1"/>
</dbReference>
<dbReference type="Proteomes" id="UP000290848">
    <property type="component" value="Unassembled WGS sequence"/>
</dbReference>
<dbReference type="InterPro" id="IPR008927">
    <property type="entry name" value="6-PGluconate_DH-like_C_sf"/>
</dbReference>
<sequence>MENKKGTIAILGSGNIGLSLANGLVKSEYCAADNIILTRRSIHLLNAKAKEGFRVTADNAEAVSAASVIILAVLPQQLNGLLAEILPVIDHEKHLVISVISGVSCKDIKAKLGENVQVVRVMPNTAISIGQSMTCIASDNAGYLNMEIVTEMFETVGSVVQINEELMTSATALCACGIAFFLRAIRAASQGGVEIGFHAEDALKMAVQTAKGAADLLLQHHSHPEHEIDKVTSPKGCTIAGLNEMEHNGFSSSLIKGIKLSSIKAGGLYTEDK</sequence>
<dbReference type="GO" id="GO:0005737">
    <property type="term" value="C:cytoplasm"/>
    <property type="evidence" value="ECO:0007669"/>
    <property type="project" value="UniProtKB-SubCell"/>
</dbReference>
<comment type="subcellular location">
    <subcellularLocation>
        <location evidence="4">Cytoplasm</location>
    </subcellularLocation>
</comment>
<accession>A0A4Q0M7I1</accession>
<evidence type="ECO:0000256" key="6">
    <source>
        <dbReference type="PIRSR" id="PIRSR000193-1"/>
    </source>
</evidence>
<comment type="function">
    <text evidence="4">Catalyzes the reduction of 1-pyrroline-5-carboxylate (PCA) to L-proline.</text>
</comment>
<dbReference type="PIRSF" id="PIRSF000193">
    <property type="entry name" value="Pyrrol-5-carb_rd"/>
    <property type="match status" value="1"/>
</dbReference>
<dbReference type="AlphaFoldDB" id="A0A4Q0M7I1"/>
<comment type="pathway">
    <text evidence="4">Amino-acid biosynthesis; L-proline biosynthesis; L-proline from L-glutamate 5-semialdehyde: step 1/1.</text>
</comment>
<evidence type="ECO:0000256" key="1">
    <source>
        <dbReference type="ARBA" id="ARBA00005525"/>
    </source>
</evidence>
<evidence type="ECO:0000256" key="2">
    <source>
        <dbReference type="ARBA" id="ARBA00022857"/>
    </source>
</evidence>
<keyword evidence="4" id="KW-0641">Proline biosynthesis</keyword>
<protein>
    <recommendedName>
        <fullName evidence="4 5">Pyrroline-5-carboxylate reductase</fullName>
        <shortName evidence="4">P5C reductase</shortName>
        <shortName evidence="4">P5CR</shortName>
        <ecNumber evidence="4 5">1.5.1.2</ecNumber>
    </recommendedName>
    <alternativeName>
        <fullName evidence="4">PCA reductase</fullName>
    </alternativeName>
</protein>
<dbReference type="Pfam" id="PF14748">
    <property type="entry name" value="P5CR_dimer"/>
    <property type="match status" value="1"/>
</dbReference>
<name>A0A4Q0M7I1_9SPHI</name>
<dbReference type="SUPFAM" id="SSF48179">
    <property type="entry name" value="6-phosphogluconate dehydrogenase C-terminal domain-like"/>
    <property type="match status" value="1"/>
</dbReference>
<keyword evidence="3 4" id="KW-0560">Oxidoreductase</keyword>
<evidence type="ECO:0000259" key="7">
    <source>
        <dbReference type="Pfam" id="PF03807"/>
    </source>
</evidence>
<organism evidence="9 10">
    <name type="scientific">Arcticibacter tournemirensis</name>
    <dbReference type="NCBI Taxonomy" id="699437"/>
    <lineage>
        <taxon>Bacteria</taxon>
        <taxon>Pseudomonadati</taxon>
        <taxon>Bacteroidota</taxon>
        <taxon>Sphingobacteriia</taxon>
        <taxon>Sphingobacteriales</taxon>
        <taxon>Sphingobacteriaceae</taxon>
        <taxon>Arcticibacter</taxon>
    </lineage>
</organism>
<gene>
    <name evidence="4 9" type="primary">proC</name>
    <name evidence="9" type="ORF">EKH83_12840</name>
</gene>
<dbReference type="InterPro" id="IPR028939">
    <property type="entry name" value="P5C_Rdtase_cat_N"/>
</dbReference>
<dbReference type="Gene3D" id="1.10.3730.10">
    <property type="entry name" value="ProC C-terminal domain-like"/>
    <property type="match status" value="1"/>
</dbReference>
<dbReference type="PANTHER" id="PTHR11645:SF0">
    <property type="entry name" value="PYRROLINE-5-CARBOXYLATE REDUCTASE 3"/>
    <property type="match status" value="1"/>
</dbReference>
<dbReference type="Gene3D" id="3.40.50.720">
    <property type="entry name" value="NAD(P)-binding Rossmann-like Domain"/>
    <property type="match status" value="1"/>
</dbReference>
<feature type="domain" description="Pyrroline-5-carboxylate reductase dimerisation" evidence="8">
    <location>
        <begin position="164"/>
        <end position="261"/>
    </location>
</feature>
<evidence type="ECO:0000313" key="10">
    <source>
        <dbReference type="Proteomes" id="UP000290848"/>
    </source>
</evidence>
<comment type="catalytic activity">
    <reaction evidence="4">
        <text>L-proline + NADP(+) = (S)-1-pyrroline-5-carboxylate + NADPH + 2 H(+)</text>
        <dbReference type="Rhea" id="RHEA:14109"/>
        <dbReference type="ChEBI" id="CHEBI:15378"/>
        <dbReference type="ChEBI" id="CHEBI:17388"/>
        <dbReference type="ChEBI" id="CHEBI:57783"/>
        <dbReference type="ChEBI" id="CHEBI:58349"/>
        <dbReference type="ChEBI" id="CHEBI:60039"/>
        <dbReference type="EC" id="1.5.1.2"/>
    </reaction>
</comment>
<dbReference type="GO" id="GO:0004735">
    <property type="term" value="F:pyrroline-5-carboxylate reductase activity"/>
    <property type="evidence" value="ECO:0007669"/>
    <property type="project" value="UniProtKB-UniRule"/>
</dbReference>
<evidence type="ECO:0000256" key="5">
    <source>
        <dbReference type="NCBIfam" id="TIGR00112"/>
    </source>
</evidence>
<dbReference type="FunFam" id="1.10.3730.10:FF:000001">
    <property type="entry name" value="Pyrroline-5-carboxylate reductase"/>
    <property type="match status" value="1"/>
</dbReference>
<comment type="similarity">
    <text evidence="1 4">Belongs to the pyrroline-5-carboxylate reductase family.</text>
</comment>
<evidence type="ECO:0000256" key="4">
    <source>
        <dbReference type="HAMAP-Rule" id="MF_01925"/>
    </source>
</evidence>
<feature type="domain" description="Pyrroline-5-carboxylate reductase catalytic N-terminal" evidence="7">
    <location>
        <begin position="7"/>
        <end position="101"/>
    </location>
</feature>
<dbReference type="NCBIfam" id="TIGR00112">
    <property type="entry name" value="proC"/>
    <property type="match status" value="1"/>
</dbReference>
<reference evidence="9 10" key="1">
    <citation type="submission" date="2018-12" db="EMBL/GenBank/DDBJ databases">
        <title>The Draft Genome Sequence of the Soil Bacterium Pedobacter tournemirensis R1.</title>
        <authorList>
            <person name="He J."/>
        </authorList>
    </citation>
    <scope>NUCLEOTIDE SEQUENCE [LARGE SCALE GENOMIC DNA]</scope>
    <source>
        <strain evidence="9 10">R1</strain>
    </source>
</reference>
<evidence type="ECO:0000259" key="8">
    <source>
        <dbReference type="Pfam" id="PF14748"/>
    </source>
</evidence>
<evidence type="ECO:0000313" key="9">
    <source>
        <dbReference type="EMBL" id="RXF69037.1"/>
    </source>
</evidence>
<proteinExistence type="inferred from homology"/>
<comment type="catalytic activity">
    <reaction evidence="4">
        <text>L-proline + NAD(+) = (S)-1-pyrroline-5-carboxylate + NADH + 2 H(+)</text>
        <dbReference type="Rhea" id="RHEA:14105"/>
        <dbReference type="ChEBI" id="CHEBI:15378"/>
        <dbReference type="ChEBI" id="CHEBI:17388"/>
        <dbReference type="ChEBI" id="CHEBI:57540"/>
        <dbReference type="ChEBI" id="CHEBI:57945"/>
        <dbReference type="ChEBI" id="CHEBI:60039"/>
        <dbReference type="EC" id="1.5.1.2"/>
    </reaction>
</comment>
<keyword evidence="2 4" id="KW-0521">NADP</keyword>
<dbReference type="InterPro" id="IPR000304">
    <property type="entry name" value="Pyrroline-COOH_reductase"/>
</dbReference>
<dbReference type="InterPro" id="IPR036291">
    <property type="entry name" value="NAD(P)-bd_dom_sf"/>
</dbReference>
<dbReference type="InterPro" id="IPR029036">
    <property type="entry name" value="P5CR_dimer"/>
</dbReference>
<feature type="binding site" evidence="6">
    <location>
        <begin position="72"/>
        <end position="75"/>
    </location>
    <ligand>
        <name>NADP(+)</name>
        <dbReference type="ChEBI" id="CHEBI:58349"/>
    </ligand>
</feature>
<dbReference type="Pfam" id="PF03807">
    <property type="entry name" value="F420_oxidored"/>
    <property type="match status" value="1"/>
</dbReference>
<dbReference type="UniPathway" id="UPA00098">
    <property type="reaction ID" value="UER00361"/>
</dbReference>
<comment type="caution">
    <text evidence="9">The sequence shown here is derived from an EMBL/GenBank/DDBJ whole genome shotgun (WGS) entry which is preliminary data.</text>
</comment>
<keyword evidence="4" id="KW-0963">Cytoplasm</keyword>
<dbReference type="SUPFAM" id="SSF51735">
    <property type="entry name" value="NAD(P)-binding Rossmann-fold domains"/>
    <property type="match status" value="1"/>
</dbReference>
<dbReference type="GO" id="GO:0055129">
    <property type="term" value="P:L-proline biosynthetic process"/>
    <property type="evidence" value="ECO:0007669"/>
    <property type="project" value="UniProtKB-UniRule"/>
</dbReference>
<feature type="binding site" evidence="6">
    <location>
        <position position="59"/>
    </location>
    <ligand>
        <name>NADPH</name>
        <dbReference type="ChEBI" id="CHEBI:57783"/>
    </ligand>
</feature>